<organism evidence="2 3">
    <name type="scientific">Ataeniobius toweri</name>
    <dbReference type="NCBI Taxonomy" id="208326"/>
    <lineage>
        <taxon>Eukaryota</taxon>
        <taxon>Metazoa</taxon>
        <taxon>Chordata</taxon>
        <taxon>Craniata</taxon>
        <taxon>Vertebrata</taxon>
        <taxon>Euteleostomi</taxon>
        <taxon>Actinopterygii</taxon>
        <taxon>Neopterygii</taxon>
        <taxon>Teleostei</taxon>
        <taxon>Neoteleostei</taxon>
        <taxon>Acanthomorphata</taxon>
        <taxon>Ovalentaria</taxon>
        <taxon>Atherinomorphae</taxon>
        <taxon>Cyprinodontiformes</taxon>
        <taxon>Goodeidae</taxon>
        <taxon>Ataeniobius</taxon>
    </lineage>
</organism>
<keyword evidence="1" id="KW-0732">Signal</keyword>
<protein>
    <recommendedName>
        <fullName evidence="4">ATP synthase F0 subunit 8</fullName>
    </recommendedName>
</protein>
<comment type="caution">
    <text evidence="2">The sequence shown here is derived from an EMBL/GenBank/DDBJ whole genome shotgun (WGS) entry which is preliminary data.</text>
</comment>
<evidence type="ECO:0008006" key="4">
    <source>
        <dbReference type="Google" id="ProtNLM"/>
    </source>
</evidence>
<dbReference type="Proteomes" id="UP001345963">
    <property type="component" value="Unassembled WGS sequence"/>
</dbReference>
<gene>
    <name evidence="2" type="ORF">ATANTOWER_020486</name>
</gene>
<proteinExistence type="predicted"/>
<evidence type="ECO:0000313" key="2">
    <source>
        <dbReference type="EMBL" id="MED6252989.1"/>
    </source>
</evidence>
<feature type="chain" id="PRO_5046630519" description="ATP synthase F0 subunit 8" evidence="1">
    <location>
        <begin position="20"/>
        <end position="123"/>
    </location>
</feature>
<keyword evidence="3" id="KW-1185">Reference proteome</keyword>
<evidence type="ECO:0000256" key="1">
    <source>
        <dbReference type="SAM" id="SignalP"/>
    </source>
</evidence>
<reference evidence="2 3" key="1">
    <citation type="submission" date="2021-07" db="EMBL/GenBank/DDBJ databases">
        <authorList>
            <person name="Palmer J.M."/>
        </authorList>
    </citation>
    <scope>NUCLEOTIDE SEQUENCE [LARGE SCALE GENOMIC DNA]</scope>
    <source>
        <strain evidence="2 3">AT_MEX2019</strain>
        <tissue evidence="2">Muscle</tissue>
    </source>
</reference>
<dbReference type="EMBL" id="JAHUTI010063357">
    <property type="protein sequence ID" value="MED6252989.1"/>
    <property type="molecule type" value="Genomic_DNA"/>
</dbReference>
<accession>A0ABU7BTN5</accession>
<evidence type="ECO:0000313" key="3">
    <source>
        <dbReference type="Proteomes" id="UP001345963"/>
    </source>
</evidence>
<feature type="signal peptide" evidence="1">
    <location>
        <begin position="1"/>
        <end position="19"/>
    </location>
</feature>
<sequence>MVVAIVYWILLQLTTWFQATYKDSRHLLWKRFQLAESWLLSLRNPVSKPCSPSTVPASNPTPSVDLPPSWKQLSSCKHLVILDQDHHLLMNSPLLRPRSLSPWRLIYSSPEKLQARDTNGPSR</sequence>
<name>A0ABU7BTN5_9TELE</name>